<reference evidence="2 3" key="1">
    <citation type="submission" date="2018-06" db="EMBL/GenBank/DDBJ databases">
        <title>Genomic Encyclopedia of Type Strains, Phase IV (KMG-IV): sequencing the most valuable type-strain genomes for metagenomic binning, comparative biology and taxonomic classification.</title>
        <authorList>
            <person name="Goeker M."/>
        </authorList>
    </citation>
    <scope>NUCLEOTIDE SEQUENCE [LARGE SCALE GENOMIC DNA]</scope>
    <source>
        <strain evidence="2 3">DSM 25532</strain>
    </source>
</reference>
<proteinExistence type="predicted"/>
<protein>
    <submittedName>
        <fullName evidence="2">Uncharacterized protein</fullName>
    </submittedName>
</protein>
<feature type="transmembrane region" description="Helical" evidence="1">
    <location>
        <begin position="55"/>
        <end position="73"/>
    </location>
</feature>
<evidence type="ECO:0000313" key="3">
    <source>
        <dbReference type="Proteomes" id="UP000253426"/>
    </source>
</evidence>
<sequence>MPGTQEMLIVLFLAFATIAGNAVFALHYRRVGKPVFKSLFNPRSFPIGDFNAREWMMLVGVFAVSFVLIVLIAKAG</sequence>
<dbReference type="Proteomes" id="UP000253426">
    <property type="component" value="Unassembled WGS sequence"/>
</dbReference>
<evidence type="ECO:0000313" key="2">
    <source>
        <dbReference type="EMBL" id="RBP40419.1"/>
    </source>
</evidence>
<dbReference type="EMBL" id="QNRR01000008">
    <property type="protein sequence ID" value="RBP40419.1"/>
    <property type="molecule type" value="Genomic_DNA"/>
</dbReference>
<keyword evidence="3" id="KW-1185">Reference proteome</keyword>
<comment type="caution">
    <text evidence="2">The sequence shown here is derived from an EMBL/GenBank/DDBJ whole genome shotgun (WGS) entry which is preliminary data.</text>
</comment>
<keyword evidence="1" id="KW-0472">Membrane</keyword>
<dbReference type="AlphaFoldDB" id="A0A366HER7"/>
<name>A0A366HER7_9BACT</name>
<organism evidence="2 3">
    <name type="scientific">Roseimicrobium gellanilyticum</name>
    <dbReference type="NCBI Taxonomy" id="748857"/>
    <lineage>
        <taxon>Bacteria</taxon>
        <taxon>Pseudomonadati</taxon>
        <taxon>Verrucomicrobiota</taxon>
        <taxon>Verrucomicrobiia</taxon>
        <taxon>Verrucomicrobiales</taxon>
        <taxon>Verrucomicrobiaceae</taxon>
        <taxon>Roseimicrobium</taxon>
    </lineage>
</organism>
<gene>
    <name evidence="2" type="ORF">DES53_108126</name>
</gene>
<keyword evidence="1" id="KW-0812">Transmembrane</keyword>
<evidence type="ECO:0000256" key="1">
    <source>
        <dbReference type="SAM" id="Phobius"/>
    </source>
</evidence>
<accession>A0A366HER7</accession>
<keyword evidence="1" id="KW-1133">Transmembrane helix</keyword>